<evidence type="ECO:0000259" key="1">
    <source>
        <dbReference type="Pfam" id="PF21208"/>
    </source>
</evidence>
<comment type="caution">
    <text evidence="2">The sequence shown here is derived from an EMBL/GenBank/DDBJ whole genome shotgun (WGS) entry which is preliminary data.</text>
</comment>
<gene>
    <name evidence="2" type="ORF">PXEA_LOCUS30456</name>
</gene>
<dbReference type="InterPro" id="IPR049393">
    <property type="entry name" value="eEFSec_III"/>
</dbReference>
<dbReference type="Pfam" id="PF21208">
    <property type="entry name" value="euk_SelB_III"/>
    <property type="match status" value="1"/>
</dbReference>
<dbReference type="Proteomes" id="UP000784294">
    <property type="component" value="Unassembled WGS sequence"/>
</dbReference>
<dbReference type="EMBL" id="CAAALY010253772">
    <property type="protein sequence ID" value="VEL37016.1"/>
    <property type="molecule type" value="Genomic_DNA"/>
</dbReference>
<reference evidence="2" key="1">
    <citation type="submission" date="2018-11" db="EMBL/GenBank/DDBJ databases">
        <authorList>
            <consortium name="Pathogen Informatics"/>
        </authorList>
    </citation>
    <scope>NUCLEOTIDE SEQUENCE</scope>
</reference>
<feature type="domain" description="Selenocysteine-specific elongation factor 3rd" evidence="1">
    <location>
        <begin position="2"/>
        <end position="37"/>
    </location>
</feature>
<accession>A0A448XHS9</accession>
<keyword evidence="3" id="KW-1185">Reference proteome</keyword>
<name>A0A448XHS9_9PLAT</name>
<protein>
    <recommendedName>
        <fullName evidence="1">Selenocysteine-specific elongation factor 3rd domain-containing protein</fullName>
    </recommendedName>
</protein>
<dbReference type="AlphaFoldDB" id="A0A448XHS9"/>
<sequence>MLLEFERPVVCPLRSLAIGSKLDADPMAKRCRLAFQGRVFHLFSDPKYRETQLPKLLASLQAPNLQYTLF</sequence>
<proteinExistence type="predicted"/>
<dbReference type="OrthoDB" id="2067at2759"/>
<organism evidence="2 3">
    <name type="scientific">Protopolystoma xenopodis</name>
    <dbReference type="NCBI Taxonomy" id="117903"/>
    <lineage>
        <taxon>Eukaryota</taxon>
        <taxon>Metazoa</taxon>
        <taxon>Spiralia</taxon>
        <taxon>Lophotrochozoa</taxon>
        <taxon>Platyhelminthes</taxon>
        <taxon>Monogenea</taxon>
        <taxon>Polyopisthocotylea</taxon>
        <taxon>Polystomatidea</taxon>
        <taxon>Polystomatidae</taxon>
        <taxon>Protopolystoma</taxon>
    </lineage>
</organism>
<evidence type="ECO:0000313" key="3">
    <source>
        <dbReference type="Proteomes" id="UP000784294"/>
    </source>
</evidence>
<evidence type="ECO:0000313" key="2">
    <source>
        <dbReference type="EMBL" id="VEL37016.1"/>
    </source>
</evidence>